<keyword evidence="2" id="KW-0813">Transport</keyword>
<keyword evidence="3 7" id="KW-0812">Transmembrane</keyword>
<comment type="subcellular location">
    <subcellularLocation>
        <location evidence="1">Membrane</location>
    </subcellularLocation>
</comment>
<evidence type="ECO:0000256" key="2">
    <source>
        <dbReference type="ARBA" id="ARBA00022448"/>
    </source>
</evidence>
<dbReference type="InterPro" id="IPR045879">
    <property type="entry name" value="B561A"/>
</dbReference>
<evidence type="ECO:0000256" key="7">
    <source>
        <dbReference type="SAM" id="Phobius"/>
    </source>
</evidence>
<dbReference type="PANTHER" id="PTHR47281">
    <property type="entry name" value="OS09G0557700 PROTEIN"/>
    <property type="match status" value="1"/>
</dbReference>
<proteinExistence type="predicted"/>
<dbReference type="CDD" id="cd08760">
    <property type="entry name" value="Cyt_b561_FRRS1_like"/>
    <property type="match status" value="1"/>
</dbReference>
<keyword evidence="10" id="KW-1185">Reference proteome</keyword>
<feature type="domain" description="Cytochrome b561" evidence="8">
    <location>
        <begin position="116"/>
        <end position="285"/>
    </location>
</feature>
<feature type="transmembrane region" description="Helical" evidence="7">
    <location>
        <begin position="148"/>
        <end position="174"/>
    </location>
</feature>
<dbReference type="Gene3D" id="1.20.120.1770">
    <property type="match status" value="1"/>
</dbReference>
<evidence type="ECO:0000256" key="6">
    <source>
        <dbReference type="ARBA" id="ARBA00023136"/>
    </source>
</evidence>
<dbReference type="InterPro" id="IPR006593">
    <property type="entry name" value="Cyt_b561/ferric_Rdtase_TM"/>
</dbReference>
<dbReference type="PANTHER" id="PTHR47281:SF1">
    <property type="entry name" value="OS09G0557700 PROTEIN"/>
    <property type="match status" value="1"/>
</dbReference>
<dbReference type="Proteomes" id="UP001189429">
    <property type="component" value="Unassembled WGS sequence"/>
</dbReference>
<reference evidence="9" key="1">
    <citation type="submission" date="2023-10" db="EMBL/GenBank/DDBJ databases">
        <authorList>
            <person name="Chen Y."/>
            <person name="Shah S."/>
            <person name="Dougan E. K."/>
            <person name="Thang M."/>
            <person name="Chan C."/>
        </authorList>
    </citation>
    <scope>NUCLEOTIDE SEQUENCE [LARGE SCALE GENOMIC DNA]</scope>
</reference>
<evidence type="ECO:0000256" key="5">
    <source>
        <dbReference type="ARBA" id="ARBA00022989"/>
    </source>
</evidence>
<dbReference type="PROSITE" id="PS50939">
    <property type="entry name" value="CYTOCHROME_B561"/>
    <property type="match status" value="1"/>
</dbReference>
<feature type="transmembrane region" description="Helical" evidence="7">
    <location>
        <begin position="194"/>
        <end position="213"/>
    </location>
</feature>
<evidence type="ECO:0000256" key="3">
    <source>
        <dbReference type="ARBA" id="ARBA00022692"/>
    </source>
</evidence>
<feature type="non-terminal residue" evidence="9">
    <location>
        <position position="1"/>
    </location>
</feature>
<evidence type="ECO:0000259" key="8">
    <source>
        <dbReference type="PROSITE" id="PS50939"/>
    </source>
</evidence>
<dbReference type="SMART" id="SM00665">
    <property type="entry name" value="B561"/>
    <property type="match status" value="1"/>
</dbReference>
<dbReference type="EMBL" id="CAUYUJ010021445">
    <property type="protein sequence ID" value="CAK0904684.1"/>
    <property type="molecule type" value="Genomic_DNA"/>
</dbReference>
<comment type="caution">
    <text evidence="9">The sequence shown here is derived from an EMBL/GenBank/DDBJ whole genome shotgun (WGS) entry which is preliminary data.</text>
</comment>
<evidence type="ECO:0000256" key="4">
    <source>
        <dbReference type="ARBA" id="ARBA00022982"/>
    </source>
</evidence>
<protein>
    <recommendedName>
        <fullName evidence="8">Cytochrome b561 domain-containing protein</fullName>
    </recommendedName>
</protein>
<name>A0ABN9XX27_9DINO</name>
<sequence>GRAGRQRTTPVTWWTSTATASATSAASPWTAVTITGPMWHTLHCLRDVPQCRDYFLADRTGGEYRIRFTLDEASQEAALRLVDSVPVGSDWDHEPFRVTAQGYHGQRDGVLRDAAFSVCFGSAGCDGDCQGSCDVPAGDRDFTLSPGFLLVGHVVCMCLSWGCLLPLGVVWAHYLRDSQWEPGGVPAWFQGHRWLQSIGVCLQLVGCVFILLWKRAAHFRLPHEIIGLVVVLLGCLQPLNAQLRHLKVVGHAGRGAGPWRRAWELLHKGSGYTAVALGFVSRRET</sequence>
<keyword evidence="5 7" id="KW-1133">Transmembrane helix</keyword>
<evidence type="ECO:0000313" key="9">
    <source>
        <dbReference type="EMBL" id="CAK0904684.1"/>
    </source>
</evidence>
<accession>A0ABN9XX27</accession>
<evidence type="ECO:0000313" key="10">
    <source>
        <dbReference type="Proteomes" id="UP001189429"/>
    </source>
</evidence>
<keyword evidence="6 7" id="KW-0472">Membrane</keyword>
<evidence type="ECO:0000256" key="1">
    <source>
        <dbReference type="ARBA" id="ARBA00004370"/>
    </source>
</evidence>
<gene>
    <name evidence="9" type="ORF">PCOR1329_LOCUS80636</name>
</gene>
<organism evidence="9 10">
    <name type="scientific">Prorocentrum cordatum</name>
    <dbReference type="NCBI Taxonomy" id="2364126"/>
    <lineage>
        <taxon>Eukaryota</taxon>
        <taxon>Sar</taxon>
        <taxon>Alveolata</taxon>
        <taxon>Dinophyceae</taxon>
        <taxon>Prorocentrales</taxon>
        <taxon>Prorocentraceae</taxon>
        <taxon>Prorocentrum</taxon>
    </lineage>
</organism>
<keyword evidence="4" id="KW-0249">Electron transport</keyword>